<accession>A0A417XX87</accession>
<dbReference type="Proteomes" id="UP000283644">
    <property type="component" value="Unassembled WGS sequence"/>
</dbReference>
<keyword evidence="3" id="KW-1185">Reference proteome</keyword>
<proteinExistence type="predicted"/>
<comment type="caution">
    <text evidence="2">The sequence shown here is derived from an EMBL/GenBank/DDBJ whole genome shotgun (WGS) entry which is preliminary data.</text>
</comment>
<name>A0A417XX87_9ACTN</name>
<evidence type="ECO:0000313" key="3">
    <source>
        <dbReference type="Proteomes" id="UP000283644"/>
    </source>
</evidence>
<evidence type="ECO:0000313" key="2">
    <source>
        <dbReference type="EMBL" id="RHW25144.1"/>
    </source>
</evidence>
<dbReference type="EMBL" id="QXGH01000026">
    <property type="protein sequence ID" value="RHW25144.1"/>
    <property type="molecule type" value="Genomic_DNA"/>
</dbReference>
<protein>
    <submittedName>
        <fullName evidence="2">Uncharacterized protein</fullName>
    </submittedName>
</protein>
<sequence>MNAPASSTGQWLAHVLCLALLPLALAVAPTSTAHAAPDVETRAAGTGCHTEHFVPRVVRVFDREKDVVIHRRAPNITLAPGRYESTYSRKARVRVRVKAGASYSSSGSIEASGLAKKALGKAEATFNLDLAVAGSATWATRSRVRINRTLVLRNSASFVFFRGIERVRGKYTYTTCVTEGDEPFFGHVERRRGRWVSWQDSDSGALRCGDPNSGLSNIAEAAKRQGCN</sequence>
<evidence type="ECO:0000256" key="1">
    <source>
        <dbReference type="SAM" id="SignalP"/>
    </source>
</evidence>
<dbReference type="RefSeq" id="WP_118927192.1">
    <property type="nucleotide sequence ID" value="NZ_QXGH01000026.1"/>
</dbReference>
<keyword evidence="1" id="KW-0732">Signal</keyword>
<reference evidence="2 3" key="1">
    <citation type="submission" date="2018-09" db="EMBL/GenBank/DDBJ databases">
        <title>Genome sequencing of Nocardioides immobilis CCTCC AB 2017083 for comparison to Nocardioides silvaticus.</title>
        <authorList>
            <person name="Li C."/>
            <person name="Wang G."/>
        </authorList>
    </citation>
    <scope>NUCLEOTIDE SEQUENCE [LARGE SCALE GENOMIC DNA]</scope>
    <source>
        <strain evidence="2 3">CCTCC AB 2017083</strain>
    </source>
</reference>
<feature type="signal peptide" evidence="1">
    <location>
        <begin position="1"/>
        <end position="35"/>
    </location>
</feature>
<gene>
    <name evidence="2" type="ORF">D0Z08_20850</name>
</gene>
<organism evidence="2 3">
    <name type="scientific">Nocardioides immobilis</name>
    <dbReference type="NCBI Taxonomy" id="2049295"/>
    <lineage>
        <taxon>Bacteria</taxon>
        <taxon>Bacillati</taxon>
        <taxon>Actinomycetota</taxon>
        <taxon>Actinomycetes</taxon>
        <taxon>Propionibacteriales</taxon>
        <taxon>Nocardioidaceae</taxon>
        <taxon>Nocardioides</taxon>
    </lineage>
</organism>
<dbReference type="AlphaFoldDB" id="A0A417XX87"/>
<feature type="chain" id="PRO_5019294264" evidence="1">
    <location>
        <begin position="36"/>
        <end position="228"/>
    </location>
</feature>